<comment type="caution">
    <text evidence="3">The sequence shown here is derived from an EMBL/GenBank/DDBJ whole genome shotgun (WGS) entry which is preliminary data.</text>
</comment>
<dbReference type="Proteomes" id="UP000235945">
    <property type="component" value="Unassembled WGS sequence"/>
</dbReference>
<evidence type="ECO:0000256" key="2">
    <source>
        <dbReference type="SAM" id="Phobius"/>
    </source>
</evidence>
<keyword evidence="2" id="KW-0812">Transmembrane</keyword>
<proteinExistence type="predicted"/>
<feature type="transmembrane region" description="Helical" evidence="2">
    <location>
        <begin position="114"/>
        <end position="135"/>
    </location>
</feature>
<dbReference type="AlphaFoldDB" id="A0A2N8NVC4"/>
<feature type="region of interest" description="Disordered" evidence="1">
    <location>
        <begin position="80"/>
        <end position="109"/>
    </location>
</feature>
<feature type="compositionally biased region" description="Basic residues" evidence="1">
    <location>
        <begin position="93"/>
        <end position="104"/>
    </location>
</feature>
<keyword evidence="2" id="KW-1133">Transmembrane helix</keyword>
<evidence type="ECO:0000256" key="1">
    <source>
        <dbReference type="SAM" id="MobiDB-lite"/>
    </source>
</evidence>
<name>A0A2N8NVC4_STREU</name>
<organism evidence="3 4">
    <name type="scientific">Streptomyces eurocidicus</name>
    <name type="common">Streptoverticillium eurocidicus</name>
    <dbReference type="NCBI Taxonomy" id="66423"/>
    <lineage>
        <taxon>Bacteria</taxon>
        <taxon>Bacillati</taxon>
        <taxon>Actinomycetota</taxon>
        <taxon>Actinomycetes</taxon>
        <taxon>Kitasatosporales</taxon>
        <taxon>Streptomycetaceae</taxon>
        <taxon>Streptomyces</taxon>
    </lineage>
</organism>
<sequence>MLWREHIVYRDRTGEVVIRGEHVQRWISLAPTGGHDEILVRAGRILDGGTTAPARSEAIVPLSAGTAELAAACRRLLAETAADPEPGTPGRARPVRSRASAKPRRAGERRHTGLGSWTVIVGMAALLGFCVYSVIVTGG</sequence>
<accession>A0A2N8NVC4</accession>
<keyword evidence="4" id="KW-1185">Reference proteome</keyword>
<protein>
    <submittedName>
        <fullName evidence="3">Uncharacterized protein</fullName>
    </submittedName>
</protein>
<reference evidence="4" key="1">
    <citation type="submission" date="2015-07" db="EMBL/GenBank/DDBJ databases">
        <authorList>
            <person name="Graham D.E."/>
            <person name="Giannone R.J."/>
            <person name="Gulvik C.A."/>
            <person name="Hettich R.L."/>
            <person name="Klingeman D.M."/>
            <person name="Mahan K.M."/>
            <person name="Parry R.J."/>
            <person name="Spain J.C."/>
        </authorList>
    </citation>
    <scope>NUCLEOTIDE SEQUENCE [LARGE SCALE GENOMIC DNA]</scope>
    <source>
        <strain evidence="4">ATCC 27428</strain>
    </source>
</reference>
<evidence type="ECO:0000313" key="4">
    <source>
        <dbReference type="Proteomes" id="UP000235945"/>
    </source>
</evidence>
<dbReference type="EMBL" id="LGUI01000004">
    <property type="protein sequence ID" value="PNE32730.1"/>
    <property type="molecule type" value="Genomic_DNA"/>
</dbReference>
<gene>
    <name evidence="3" type="ORF">AF335_14280</name>
</gene>
<evidence type="ECO:0000313" key="3">
    <source>
        <dbReference type="EMBL" id="PNE32730.1"/>
    </source>
</evidence>
<keyword evidence="2" id="KW-0472">Membrane</keyword>